<dbReference type="Gene3D" id="3.50.30.30">
    <property type="match status" value="1"/>
</dbReference>
<dbReference type="STRING" id="387005.A0A183GZQ8"/>
<evidence type="ECO:0000256" key="3">
    <source>
        <dbReference type="ARBA" id="ARBA00022824"/>
    </source>
</evidence>
<evidence type="ECO:0000313" key="10">
    <source>
        <dbReference type="Proteomes" id="UP000267606"/>
    </source>
</evidence>
<dbReference type="PANTHER" id="PTHR45679:SF2">
    <property type="entry name" value="ER DEGRADATION-ENHANCING ALPHA-MANNOSIDASE-LIKE PROTEIN 3"/>
    <property type="match status" value="1"/>
</dbReference>
<dbReference type="InterPro" id="IPR046450">
    <property type="entry name" value="PA_dom_sf"/>
</dbReference>
<sequence length="916" mass="104791">MAKLVQSKDENRLRWYKDELLQMAVELADRLLPAFNTSSGIPYSRINLKYGMLDYLRQQHDTCTACGGTMILEFAALSRLTGKPIYEEKARKAMDFLWAQRHRGSDLMGTVLNVHSGDWIRRDAGIGAGIDSYYEYCLKAYILLGDEGYLYRFNKHYDAIMKYVNKGPLFIDVHMHKPTVAARTYMDSLLAFWPGIQVLKGDLKAAIEFHETLYQVIKRHKFLPEAFTHDLQVHWAQHPIRPEFIESTYLLYRATKDEHYLRVAKNILDSMNKFLRVECGFAAVKDIRSMSHEDRMDSFVLSETLKYLYMIFTDPSDLQIDLDNYVLTTEAHFIPLSIADTDDSEKLPRRLIIDPDEIIDDENAMMAKKFRSACPATVINEKYDNLPAYAEGLRHTVQNIVSELAKNSESTSSCPRIPKHLSAWSFSPTNVEHLRQLKQMGIQMEFQTDGHVHLTHSPDSGEANEFTTETETLQAESDNMLNSMCMLDNTASVKKQANIYIVHPSHAAVTQLLSMIMLVVLLWLSVMIVATVVVCVVVCGYRMITIRRSASNPVSADETNTSELVEMEDDDDYGTKWAVLGSEFIQEMIMLAGSEKYGFISNNERIVQVVSQPIFGMLHWRAASAQFGQNLNHRALIAEVQIAIPFRACEKLTNAPRMKGRIAIVQRQDCMFQEKARYVQESGAVGIIIIDNTIGTSIDTLPPFAMSGDQTIKDDIIIPAVFLYNKEGLAFMEYIVRYPNALVRISDRLTNPSLLFEDFACHGRNKYSFNKLDLLEEIDHSEDIIVIDSSLRAVLLNFRFASVSAESNTEDKQKVIEENIEEMQKLYSLETESDTVMFYKVIRQIGYWQLGLNMQPTEAQLRQFLFLIPRVIRIQQVTQKPERLLGSITTVSCRLWDKLFDCQRIRSRNLESTSNS</sequence>
<dbReference type="Pfam" id="PF01532">
    <property type="entry name" value="Glyco_hydro_47"/>
    <property type="match status" value="1"/>
</dbReference>
<dbReference type="InterPro" id="IPR044674">
    <property type="entry name" value="EDEM1/2/3"/>
</dbReference>
<keyword evidence="6" id="KW-0326">Glycosidase</keyword>
<dbReference type="PANTHER" id="PTHR45679">
    <property type="entry name" value="ER DEGRADATION-ENHANCING ALPHA-MANNOSIDASE-LIKE PROTEIN 2"/>
    <property type="match status" value="1"/>
</dbReference>
<reference evidence="11" key="1">
    <citation type="submission" date="2016-06" db="UniProtKB">
        <authorList>
            <consortium name="WormBaseParasite"/>
        </authorList>
    </citation>
    <scope>IDENTIFICATION</scope>
</reference>
<dbReference type="WBParaSite" id="OFLC_0000071701-mRNA-1">
    <property type="protein sequence ID" value="OFLC_0000071701-mRNA-1"/>
    <property type="gene ID" value="OFLC_0000071701"/>
</dbReference>
<dbReference type="Gene3D" id="1.50.10.10">
    <property type="match status" value="1"/>
</dbReference>
<evidence type="ECO:0000259" key="8">
    <source>
        <dbReference type="Pfam" id="PF02225"/>
    </source>
</evidence>
<keyword evidence="6" id="KW-0378">Hydrolase</keyword>
<dbReference type="GO" id="GO:0005509">
    <property type="term" value="F:calcium ion binding"/>
    <property type="evidence" value="ECO:0007669"/>
    <property type="project" value="InterPro"/>
</dbReference>
<dbReference type="InterPro" id="IPR036026">
    <property type="entry name" value="Seven-hairpin_glycosidases"/>
</dbReference>
<evidence type="ECO:0000256" key="2">
    <source>
        <dbReference type="ARBA" id="ARBA00007658"/>
    </source>
</evidence>
<comment type="similarity">
    <text evidence="2 6">Belongs to the glycosyl hydrolase 47 family.</text>
</comment>
<dbReference type="InterPro" id="IPR001382">
    <property type="entry name" value="Glyco_hydro_47"/>
</dbReference>
<evidence type="ECO:0000256" key="5">
    <source>
        <dbReference type="PIRSR" id="PIRSR601382-2"/>
    </source>
</evidence>
<proteinExistence type="inferred from homology"/>
<dbReference type="SUPFAM" id="SSF52025">
    <property type="entry name" value="PA domain"/>
    <property type="match status" value="1"/>
</dbReference>
<evidence type="ECO:0000256" key="4">
    <source>
        <dbReference type="ARBA" id="ARBA00023180"/>
    </source>
</evidence>
<keyword evidence="7" id="KW-0472">Membrane</keyword>
<dbReference type="InterPro" id="IPR012341">
    <property type="entry name" value="6hp_glycosidase-like_sf"/>
</dbReference>
<protein>
    <recommendedName>
        <fullName evidence="6">alpha-1,2-Mannosidase</fullName>
        <ecNumber evidence="6">3.2.1.-</ecNumber>
    </recommendedName>
</protein>
<keyword evidence="7" id="KW-1133">Transmembrane helix</keyword>
<comment type="subcellular location">
    <subcellularLocation>
        <location evidence="1">Endoplasmic reticulum</location>
    </subcellularLocation>
</comment>
<comment type="cofactor">
    <cofactor evidence="5">
        <name>Ca(2+)</name>
        <dbReference type="ChEBI" id="CHEBI:29108"/>
    </cofactor>
</comment>
<accession>A0A183GZQ8</accession>
<dbReference type="Pfam" id="PF02225">
    <property type="entry name" value="PA"/>
    <property type="match status" value="1"/>
</dbReference>
<dbReference type="GO" id="GO:0004571">
    <property type="term" value="F:mannosyl-oligosaccharide 1,2-alpha-mannosidase activity"/>
    <property type="evidence" value="ECO:0007669"/>
    <property type="project" value="InterPro"/>
</dbReference>
<dbReference type="Proteomes" id="UP000267606">
    <property type="component" value="Unassembled WGS sequence"/>
</dbReference>
<evidence type="ECO:0000256" key="1">
    <source>
        <dbReference type="ARBA" id="ARBA00004240"/>
    </source>
</evidence>
<feature type="transmembrane region" description="Helical" evidence="7">
    <location>
        <begin position="512"/>
        <end position="541"/>
    </location>
</feature>
<reference evidence="9 10" key="2">
    <citation type="submission" date="2018-11" db="EMBL/GenBank/DDBJ databases">
        <authorList>
            <consortium name="Pathogen Informatics"/>
        </authorList>
    </citation>
    <scope>NUCLEOTIDE SEQUENCE [LARGE SCALE GENOMIC DNA]</scope>
</reference>
<keyword evidence="5" id="KW-0479">Metal-binding</keyword>
<keyword evidence="10" id="KW-1185">Reference proteome</keyword>
<evidence type="ECO:0000313" key="11">
    <source>
        <dbReference type="WBParaSite" id="OFLC_0000071701-mRNA-1"/>
    </source>
</evidence>
<dbReference type="EMBL" id="UZAJ01000267">
    <property type="protein sequence ID" value="VDO26819.1"/>
    <property type="molecule type" value="Genomic_DNA"/>
</dbReference>
<dbReference type="PRINTS" id="PR00747">
    <property type="entry name" value="GLYHDRLASE47"/>
</dbReference>
<name>A0A183GZQ8_9BILA</name>
<organism evidence="11">
    <name type="scientific">Onchocerca flexuosa</name>
    <dbReference type="NCBI Taxonomy" id="387005"/>
    <lineage>
        <taxon>Eukaryota</taxon>
        <taxon>Metazoa</taxon>
        <taxon>Ecdysozoa</taxon>
        <taxon>Nematoda</taxon>
        <taxon>Chromadorea</taxon>
        <taxon>Rhabditida</taxon>
        <taxon>Spirurina</taxon>
        <taxon>Spiruromorpha</taxon>
        <taxon>Filarioidea</taxon>
        <taxon>Onchocercidae</taxon>
        <taxon>Onchocerca</taxon>
    </lineage>
</organism>
<dbReference type="GO" id="GO:1904380">
    <property type="term" value="P:endoplasmic reticulum mannose trimming"/>
    <property type="evidence" value="ECO:0007669"/>
    <property type="project" value="InterPro"/>
</dbReference>
<dbReference type="InterPro" id="IPR003137">
    <property type="entry name" value="PA_domain"/>
</dbReference>
<feature type="binding site" evidence="5">
    <location>
        <position position="329"/>
    </location>
    <ligand>
        <name>Ca(2+)</name>
        <dbReference type="ChEBI" id="CHEBI:29108"/>
    </ligand>
</feature>
<dbReference type="SUPFAM" id="SSF48225">
    <property type="entry name" value="Seven-hairpin glycosidases"/>
    <property type="match status" value="1"/>
</dbReference>
<dbReference type="EC" id="3.2.1.-" evidence="6"/>
<keyword evidence="3" id="KW-0256">Endoplasmic reticulum</keyword>
<dbReference type="AlphaFoldDB" id="A0A183GZQ8"/>
<feature type="domain" description="PA" evidence="8">
    <location>
        <begin position="647"/>
        <end position="730"/>
    </location>
</feature>
<dbReference type="GO" id="GO:0044322">
    <property type="term" value="C:endoplasmic reticulum quality control compartment"/>
    <property type="evidence" value="ECO:0007669"/>
    <property type="project" value="GOC"/>
</dbReference>
<evidence type="ECO:0000256" key="6">
    <source>
        <dbReference type="RuleBase" id="RU361193"/>
    </source>
</evidence>
<gene>
    <name evidence="9" type="ORF">OFLC_LOCUS718</name>
</gene>
<dbReference type="GO" id="GO:0005975">
    <property type="term" value="P:carbohydrate metabolic process"/>
    <property type="evidence" value="ECO:0007669"/>
    <property type="project" value="InterPro"/>
</dbReference>
<dbReference type="GO" id="GO:0016020">
    <property type="term" value="C:membrane"/>
    <property type="evidence" value="ECO:0007669"/>
    <property type="project" value="InterPro"/>
</dbReference>
<keyword evidence="5" id="KW-0106">Calcium</keyword>
<evidence type="ECO:0000256" key="7">
    <source>
        <dbReference type="SAM" id="Phobius"/>
    </source>
</evidence>
<evidence type="ECO:0000313" key="9">
    <source>
        <dbReference type="EMBL" id="VDO26819.1"/>
    </source>
</evidence>
<keyword evidence="7" id="KW-0812">Transmembrane</keyword>
<keyword evidence="4" id="KW-0325">Glycoprotein</keyword>